<comment type="caution">
    <text evidence="1">The sequence shown here is derived from an EMBL/GenBank/DDBJ whole genome shotgun (WGS) entry which is preliminary data.</text>
</comment>
<dbReference type="EMBL" id="LVEA01000053">
    <property type="protein sequence ID" value="KYL03047.1"/>
    <property type="molecule type" value="Genomic_DNA"/>
</dbReference>
<proteinExistence type="predicted"/>
<sequence>MITKTIKMEEKLIQDILEISKIYNMSFSDFVRKALKKEIEEKKNDFFYKMKTVAYATKEETEDILEGLNSLAKEDLEYVEEEEIAL</sequence>
<organism evidence="1 2">
    <name type="scientific">Fusobacterium necrophorum subsp. funduliforme</name>
    <dbReference type="NCBI Taxonomy" id="143387"/>
    <lineage>
        <taxon>Bacteria</taxon>
        <taxon>Fusobacteriati</taxon>
        <taxon>Fusobacteriota</taxon>
        <taxon>Fusobacteriia</taxon>
        <taxon>Fusobacteriales</taxon>
        <taxon>Fusobacteriaceae</taxon>
        <taxon>Fusobacterium</taxon>
    </lineage>
</organism>
<gene>
    <name evidence="1" type="ORF">A2J07_06550</name>
</gene>
<protein>
    <recommendedName>
        <fullName evidence="3">Toxin-antitoxin system, antitoxin component, ribbon-helix-helix domain protein</fullName>
    </recommendedName>
</protein>
<evidence type="ECO:0008006" key="3">
    <source>
        <dbReference type="Google" id="ProtNLM"/>
    </source>
</evidence>
<name>A0A170MUV2_9FUSO</name>
<accession>A0A170MUV2</accession>
<dbReference type="RefSeq" id="WP_005960172.1">
    <property type="nucleotide sequence ID" value="NZ_CAXOUM010000003.1"/>
</dbReference>
<evidence type="ECO:0000313" key="1">
    <source>
        <dbReference type="EMBL" id="KYL03047.1"/>
    </source>
</evidence>
<dbReference type="AlphaFoldDB" id="A0A170MUV2"/>
<dbReference type="Proteomes" id="UP000075816">
    <property type="component" value="Unassembled WGS sequence"/>
</dbReference>
<evidence type="ECO:0000313" key="2">
    <source>
        <dbReference type="Proteomes" id="UP000075816"/>
    </source>
</evidence>
<reference evidence="1 2" key="1">
    <citation type="submission" date="2016-03" db="EMBL/GenBank/DDBJ databases">
        <title>Comparative genomics of human isolates of Fusobacterium necrophorum.</title>
        <authorList>
            <person name="Jensen A."/>
            <person name="Bank S."/>
            <person name="Andersen P.S."/>
            <person name="Kristensen L.H."/>
            <person name="Prag J."/>
        </authorList>
    </citation>
    <scope>NUCLEOTIDE SEQUENCE [LARGE SCALE GENOMIC DNA]</scope>
    <source>
        <strain evidence="1 2">LS_1264</strain>
    </source>
</reference>
<dbReference type="KEGG" id="fnf:BSQ88_07125"/>